<evidence type="ECO:0000256" key="5">
    <source>
        <dbReference type="ARBA" id="ARBA00023237"/>
    </source>
</evidence>
<name>A0ABT8WX86_9FLAO</name>
<accession>A0ABT8WX86</accession>
<evidence type="ECO:0000313" key="8">
    <source>
        <dbReference type="EMBL" id="MDO5986232.1"/>
    </source>
</evidence>
<feature type="domain" description="SusD-like N-terminal" evidence="7">
    <location>
        <begin position="119"/>
        <end position="245"/>
    </location>
</feature>
<dbReference type="InterPro" id="IPR011990">
    <property type="entry name" value="TPR-like_helical_dom_sf"/>
</dbReference>
<comment type="subcellular location">
    <subcellularLocation>
        <location evidence="1">Cell outer membrane</location>
    </subcellularLocation>
</comment>
<gene>
    <name evidence="8" type="ORF">Q4Q39_02340</name>
</gene>
<dbReference type="RefSeq" id="WP_303280753.1">
    <property type="nucleotide sequence ID" value="NZ_BAABCZ010000016.1"/>
</dbReference>
<comment type="similarity">
    <text evidence="2">Belongs to the SusD family.</text>
</comment>
<evidence type="ECO:0000259" key="7">
    <source>
        <dbReference type="Pfam" id="PF14322"/>
    </source>
</evidence>
<dbReference type="InterPro" id="IPR033985">
    <property type="entry name" value="SusD-like_N"/>
</dbReference>
<proteinExistence type="inferred from homology"/>
<dbReference type="EMBL" id="JAUOEM010000001">
    <property type="protein sequence ID" value="MDO5986232.1"/>
    <property type="molecule type" value="Genomic_DNA"/>
</dbReference>
<evidence type="ECO:0000256" key="3">
    <source>
        <dbReference type="ARBA" id="ARBA00022729"/>
    </source>
</evidence>
<evidence type="ECO:0000313" key="9">
    <source>
        <dbReference type="Proteomes" id="UP001176891"/>
    </source>
</evidence>
<sequence length="597" mass="69057">MINKKNIVLVLFSVFALTACEDYLDIENTGSQLATEDEVWQSRSAINSIPLRFYDTMEWMAEIRLDSRGGLKRQEQETGKNYGNIEVFSGDCIFLRPRAVHDLIYKGDYVQAQNQIFANPDINWVWYNSWECVFLANQILDRIDGVTTDIMPQREIDQIKGEAYLFRAFAYHELHKRWGTMPYFKFRIFPGSDLNLPRPTNKELIADIVADLDQAIAILPEVSYLNDAENMGRMGKAAAMALKSRALTIAASPNSTLNNQKDTELWEQAAAAAWDVIQLSQTSDKVGLYEGDYNEIFSTLPGTIEGLWPRFDAKKTPNIYQLTWQWQNVYSGATGLSPSQEVIDRFETADGWPINHPNSNYEEQNPYINRDPRFYKDVLYHGAPWIKRAEGDLIDMRTDPTTGEDRSKPPTFGNSTTGYLARKHIPERFNRIQYPNRTEYTNAPYIRMAEMYLNYAEAVNEAYGNPSATAPGASLTAVEALNTIRNRVGHVNVRPEFTADADAFRDVVRNEFRVELCFEYHSWFDILRWRTAKEEIHQNNKHGVFIIEDASQPTGVRYERFEFEQNRIFQDRHYRYPIRQPDLEIFEIPQLTQNPGW</sequence>
<feature type="domain" description="RagB/SusD" evidence="6">
    <location>
        <begin position="329"/>
        <end position="597"/>
    </location>
</feature>
<dbReference type="SUPFAM" id="SSF48452">
    <property type="entry name" value="TPR-like"/>
    <property type="match status" value="1"/>
</dbReference>
<evidence type="ECO:0000256" key="1">
    <source>
        <dbReference type="ARBA" id="ARBA00004442"/>
    </source>
</evidence>
<dbReference type="Proteomes" id="UP001176891">
    <property type="component" value="Unassembled WGS sequence"/>
</dbReference>
<dbReference type="Pfam" id="PF07980">
    <property type="entry name" value="SusD_RagB"/>
    <property type="match status" value="1"/>
</dbReference>
<comment type="caution">
    <text evidence="8">The sequence shown here is derived from an EMBL/GenBank/DDBJ whole genome shotgun (WGS) entry which is preliminary data.</text>
</comment>
<dbReference type="InterPro" id="IPR012944">
    <property type="entry name" value="SusD_RagB_dom"/>
</dbReference>
<protein>
    <submittedName>
        <fullName evidence="8">RagB/SusD family nutrient uptake outer membrane protein</fullName>
    </submittedName>
</protein>
<organism evidence="8 9">
    <name type="scientific">Flavivirga amylovorans</name>
    <dbReference type="NCBI Taxonomy" id="870486"/>
    <lineage>
        <taxon>Bacteria</taxon>
        <taxon>Pseudomonadati</taxon>
        <taxon>Bacteroidota</taxon>
        <taxon>Flavobacteriia</taxon>
        <taxon>Flavobacteriales</taxon>
        <taxon>Flavobacteriaceae</taxon>
        <taxon>Flavivirga</taxon>
    </lineage>
</organism>
<reference evidence="8" key="1">
    <citation type="submission" date="2023-07" db="EMBL/GenBank/DDBJ databases">
        <title>Two novel species in the genus Flavivirga.</title>
        <authorList>
            <person name="Kwon K."/>
        </authorList>
    </citation>
    <scope>NUCLEOTIDE SEQUENCE</scope>
    <source>
        <strain evidence="8">KACC 14157</strain>
    </source>
</reference>
<evidence type="ECO:0000256" key="4">
    <source>
        <dbReference type="ARBA" id="ARBA00023136"/>
    </source>
</evidence>
<dbReference type="Pfam" id="PF14322">
    <property type="entry name" value="SusD-like_3"/>
    <property type="match status" value="1"/>
</dbReference>
<keyword evidence="3" id="KW-0732">Signal</keyword>
<dbReference type="Gene3D" id="1.25.40.390">
    <property type="match status" value="1"/>
</dbReference>
<dbReference type="PROSITE" id="PS51257">
    <property type="entry name" value="PROKAR_LIPOPROTEIN"/>
    <property type="match status" value="1"/>
</dbReference>
<keyword evidence="9" id="KW-1185">Reference proteome</keyword>
<evidence type="ECO:0000256" key="2">
    <source>
        <dbReference type="ARBA" id="ARBA00006275"/>
    </source>
</evidence>
<keyword evidence="4" id="KW-0472">Membrane</keyword>
<evidence type="ECO:0000259" key="6">
    <source>
        <dbReference type="Pfam" id="PF07980"/>
    </source>
</evidence>
<keyword evidence="5" id="KW-0998">Cell outer membrane</keyword>